<proteinExistence type="predicted"/>
<dbReference type="EMBL" id="BAABDH010000021">
    <property type="protein sequence ID" value="GAA3929734.1"/>
    <property type="molecule type" value="Genomic_DNA"/>
</dbReference>
<comment type="caution">
    <text evidence="3">The sequence shown here is derived from an EMBL/GenBank/DDBJ whole genome shotgun (WGS) entry which is preliminary data.</text>
</comment>
<feature type="chain" id="PRO_5045785605" description="DUF1735 domain-containing protein" evidence="2">
    <location>
        <begin position="21"/>
        <end position="189"/>
    </location>
</feature>
<feature type="signal peptide" evidence="2">
    <location>
        <begin position="1"/>
        <end position="20"/>
    </location>
</feature>
<accession>A0ABP7MT26</accession>
<evidence type="ECO:0000313" key="3">
    <source>
        <dbReference type="EMBL" id="GAA3929734.1"/>
    </source>
</evidence>
<evidence type="ECO:0000313" key="4">
    <source>
        <dbReference type="Proteomes" id="UP001499909"/>
    </source>
</evidence>
<reference evidence="4" key="1">
    <citation type="journal article" date="2019" name="Int. J. Syst. Evol. Microbiol.">
        <title>The Global Catalogue of Microorganisms (GCM) 10K type strain sequencing project: providing services to taxonomists for standard genome sequencing and annotation.</title>
        <authorList>
            <consortium name="The Broad Institute Genomics Platform"/>
            <consortium name="The Broad Institute Genome Sequencing Center for Infectious Disease"/>
            <person name="Wu L."/>
            <person name="Ma J."/>
        </authorList>
    </citation>
    <scope>NUCLEOTIDE SEQUENCE [LARGE SCALE GENOMIC DNA]</scope>
    <source>
        <strain evidence="4">JCM 17214</strain>
    </source>
</reference>
<gene>
    <name evidence="3" type="ORF">GCM10022406_13930</name>
</gene>
<keyword evidence="4" id="KW-1185">Reference proteome</keyword>
<protein>
    <recommendedName>
        <fullName evidence="5">DUF1735 domain-containing protein</fullName>
    </recommendedName>
</protein>
<evidence type="ECO:0008006" key="5">
    <source>
        <dbReference type="Google" id="ProtNLM"/>
    </source>
</evidence>
<dbReference type="Proteomes" id="UP001499909">
    <property type="component" value="Unassembled WGS sequence"/>
</dbReference>
<evidence type="ECO:0000256" key="1">
    <source>
        <dbReference type="SAM" id="MobiDB-lite"/>
    </source>
</evidence>
<evidence type="ECO:0000256" key="2">
    <source>
        <dbReference type="SAM" id="SignalP"/>
    </source>
</evidence>
<name>A0ABP7MT26_9BACT</name>
<feature type="region of interest" description="Disordered" evidence="1">
    <location>
        <begin position="67"/>
        <end position="87"/>
    </location>
</feature>
<organism evidence="3 4">
    <name type="scientific">Hymenobacter algoricola</name>
    <dbReference type="NCBI Taxonomy" id="486267"/>
    <lineage>
        <taxon>Bacteria</taxon>
        <taxon>Pseudomonadati</taxon>
        <taxon>Bacteroidota</taxon>
        <taxon>Cytophagia</taxon>
        <taxon>Cytophagales</taxon>
        <taxon>Hymenobacteraceae</taxon>
        <taxon>Hymenobacter</taxon>
    </lineage>
</organism>
<dbReference type="PROSITE" id="PS51257">
    <property type="entry name" value="PROKAR_LIPOPROTEIN"/>
    <property type="match status" value="1"/>
</dbReference>
<sequence>MAMFRTLSGAAVVLSTFALSSCLNTPNFPSTPSIEFKEIKVTRVDDGITTAFDHVVITVNFKDGEGDLGLNESDKTPNSPYAKTLPDGTPNRNYNNYFLVPYFEVSPGRFEPVVFQNADNIYISTYPPLDPPGGKAAPLKGDLTFTTDILVDGSFTPIKSGQTIRFELSIMDRALNESNKVVTSSYLVQ</sequence>
<keyword evidence="2" id="KW-0732">Signal</keyword>